<comment type="caution">
    <text evidence="1">The sequence shown here is derived from an EMBL/GenBank/DDBJ whole genome shotgun (WGS) entry which is preliminary data.</text>
</comment>
<gene>
    <name evidence="1" type="ORF">GIV53_01735</name>
</gene>
<sequence>MTRNGFDQTGERDYVRITRIKTQLEKETVVRFRLQPIN</sequence>
<evidence type="ECO:0000313" key="2">
    <source>
        <dbReference type="Proteomes" id="UP000814010"/>
    </source>
</evidence>
<proteinExistence type="predicted"/>
<accession>A0A9Q4FFA5</accession>
<dbReference type="AlphaFoldDB" id="A0A9Q4FFA5"/>
<evidence type="ECO:0000313" key="1">
    <source>
        <dbReference type="EMBL" id="MCF5628044.1"/>
    </source>
</evidence>
<reference evidence="1" key="1">
    <citation type="submission" date="2019-11" db="EMBL/GenBank/DDBJ databases">
        <title>Epiphytic Pseudomonas syringae from cherry orchards.</title>
        <authorList>
            <person name="Hulin M.T."/>
        </authorList>
    </citation>
    <scope>NUCLEOTIDE SEQUENCE</scope>
    <source>
        <strain evidence="1">PA-2-5E</strain>
    </source>
</reference>
<organism evidence="1 2">
    <name type="scientific">Pseudomonas syringae</name>
    <dbReference type="NCBI Taxonomy" id="317"/>
    <lineage>
        <taxon>Bacteria</taxon>
        <taxon>Pseudomonadati</taxon>
        <taxon>Pseudomonadota</taxon>
        <taxon>Gammaproteobacteria</taxon>
        <taxon>Pseudomonadales</taxon>
        <taxon>Pseudomonadaceae</taxon>
        <taxon>Pseudomonas</taxon>
    </lineage>
</organism>
<name>A0A9Q4FFA5_PSESX</name>
<protein>
    <submittedName>
        <fullName evidence="1">Uncharacterized protein</fullName>
    </submittedName>
</protein>
<dbReference type="EMBL" id="WKAE01000009">
    <property type="protein sequence ID" value="MCF5628044.1"/>
    <property type="molecule type" value="Genomic_DNA"/>
</dbReference>
<dbReference type="Proteomes" id="UP000814010">
    <property type="component" value="Unassembled WGS sequence"/>
</dbReference>